<name>A0ABQ5ZN94_9HYPH</name>
<evidence type="ECO:0000313" key="2">
    <source>
        <dbReference type="Proteomes" id="UP001156702"/>
    </source>
</evidence>
<protein>
    <submittedName>
        <fullName evidence="1">Uncharacterized protein</fullName>
    </submittedName>
</protein>
<accession>A0ABQ5ZN94</accession>
<comment type="caution">
    <text evidence="1">The sequence shown here is derived from an EMBL/GenBank/DDBJ whole genome shotgun (WGS) entry which is preliminary data.</text>
</comment>
<dbReference type="Proteomes" id="UP001156702">
    <property type="component" value="Unassembled WGS sequence"/>
</dbReference>
<dbReference type="EMBL" id="BSOP01000027">
    <property type="protein sequence ID" value="GLR52179.1"/>
    <property type="molecule type" value="Genomic_DNA"/>
</dbReference>
<reference evidence="2" key="1">
    <citation type="journal article" date="2019" name="Int. J. Syst. Evol. Microbiol.">
        <title>The Global Catalogue of Microorganisms (GCM) 10K type strain sequencing project: providing services to taxonomists for standard genome sequencing and annotation.</title>
        <authorList>
            <consortium name="The Broad Institute Genomics Platform"/>
            <consortium name="The Broad Institute Genome Sequencing Center for Infectious Disease"/>
            <person name="Wu L."/>
            <person name="Ma J."/>
        </authorList>
    </citation>
    <scope>NUCLEOTIDE SEQUENCE [LARGE SCALE GENOMIC DNA]</scope>
    <source>
        <strain evidence="2">NBRC 102122</strain>
    </source>
</reference>
<gene>
    <name evidence="1" type="ORF">GCM10007923_33920</name>
</gene>
<sequence>MAVQVRELIGLMVDQDEDRIFRTKKRSKAITKGHEDILCCRFVWDWSGNRQAPDAALPAKRTLSSRIMMR</sequence>
<proteinExistence type="predicted"/>
<evidence type="ECO:0000313" key="1">
    <source>
        <dbReference type="EMBL" id="GLR52179.1"/>
    </source>
</evidence>
<organism evidence="1 2">
    <name type="scientific">Shinella yambaruensis</name>
    <dbReference type="NCBI Taxonomy" id="415996"/>
    <lineage>
        <taxon>Bacteria</taxon>
        <taxon>Pseudomonadati</taxon>
        <taxon>Pseudomonadota</taxon>
        <taxon>Alphaproteobacteria</taxon>
        <taxon>Hyphomicrobiales</taxon>
        <taxon>Rhizobiaceae</taxon>
        <taxon>Shinella</taxon>
    </lineage>
</organism>
<keyword evidence="2" id="KW-1185">Reference proteome</keyword>